<dbReference type="AlphaFoldDB" id="A0A9P0EAU5"/>
<feature type="domain" description="GIPC GH2" evidence="2">
    <location>
        <begin position="129"/>
        <end position="207"/>
    </location>
</feature>
<evidence type="ECO:0000256" key="1">
    <source>
        <dbReference type="SAM" id="Coils"/>
    </source>
</evidence>
<feature type="coiled-coil region" evidence="1">
    <location>
        <begin position="14"/>
        <end position="56"/>
    </location>
</feature>
<reference evidence="4" key="1">
    <citation type="submission" date="2022-01" db="EMBL/GenBank/DDBJ databases">
        <authorList>
            <person name="King R."/>
        </authorList>
    </citation>
    <scope>NUCLEOTIDE SEQUENCE</scope>
</reference>
<name>A0A9P0EAU5_NEZVI</name>
<feature type="domain" description="GIPC1-3 GH1" evidence="3">
    <location>
        <begin position="59"/>
        <end position="88"/>
    </location>
</feature>
<dbReference type="EMBL" id="OV725079">
    <property type="protein sequence ID" value="CAH1395377.1"/>
    <property type="molecule type" value="Genomic_DNA"/>
</dbReference>
<evidence type="ECO:0000259" key="2">
    <source>
        <dbReference type="Pfam" id="PF25082"/>
    </source>
</evidence>
<keyword evidence="1" id="KW-0175">Coiled coil</keyword>
<dbReference type="PANTHER" id="PTHR12259">
    <property type="entry name" value="RGS-GAIP INTERACTING PROTEIN GIPC"/>
    <property type="match status" value="1"/>
</dbReference>
<gene>
    <name evidence="4" type="ORF">NEZAVI_LOCUS5671</name>
</gene>
<accession>A0A9P0EAU5</accession>
<dbReference type="Pfam" id="PF25082">
    <property type="entry name" value="GIPC1_GH2"/>
    <property type="match status" value="1"/>
</dbReference>
<dbReference type="PANTHER" id="PTHR12259:SF1">
    <property type="entry name" value="GH21964P"/>
    <property type="match status" value="1"/>
</dbReference>
<evidence type="ECO:0000313" key="5">
    <source>
        <dbReference type="Proteomes" id="UP001152798"/>
    </source>
</evidence>
<dbReference type="InterPro" id="IPR056814">
    <property type="entry name" value="GIPC1-3_GH1"/>
</dbReference>
<dbReference type="InterPro" id="IPR017379">
    <property type="entry name" value="GIPC1/2/3"/>
</dbReference>
<evidence type="ECO:0000259" key="3">
    <source>
        <dbReference type="Pfam" id="PF25083"/>
    </source>
</evidence>
<keyword evidence="5" id="KW-1185">Reference proteome</keyword>
<dbReference type="Pfam" id="PF25083">
    <property type="entry name" value="GIPC1_GH1"/>
    <property type="match status" value="1"/>
</dbReference>
<organism evidence="4 5">
    <name type="scientific">Nezara viridula</name>
    <name type="common">Southern green stink bug</name>
    <name type="synonym">Cimex viridulus</name>
    <dbReference type="NCBI Taxonomy" id="85310"/>
    <lineage>
        <taxon>Eukaryota</taxon>
        <taxon>Metazoa</taxon>
        <taxon>Ecdysozoa</taxon>
        <taxon>Arthropoda</taxon>
        <taxon>Hexapoda</taxon>
        <taxon>Insecta</taxon>
        <taxon>Pterygota</taxon>
        <taxon>Neoptera</taxon>
        <taxon>Paraneoptera</taxon>
        <taxon>Hemiptera</taxon>
        <taxon>Heteroptera</taxon>
        <taxon>Panheteroptera</taxon>
        <taxon>Pentatomomorpha</taxon>
        <taxon>Pentatomoidea</taxon>
        <taxon>Pentatomidae</taxon>
        <taxon>Pentatominae</taxon>
        <taxon>Nezara</taxon>
    </lineage>
</organism>
<dbReference type="CDD" id="cd21180">
    <property type="entry name" value="GH2_GIPC"/>
    <property type="match status" value="1"/>
</dbReference>
<evidence type="ECO:0000313" key="4">
    <source>
        <dbReference type="EMBL" id="CAH1395377.1"/>
    </source>
</evidence>
<dbReference type="Proteomes" id="UP001152798">
    <property type="component" value="Chromosome 3"/>
</dbReference>
<sequence length="214" mass="24766">MEPGPRKELFEYQQAQLEAEIENLSWKIEHAETTDRGDLENQIDIAEKRRTTLLKDFLDILFCTLNTHKVDMTKLLGGQIGLEDFIFAHRKDKRSKLPLNYKRLIYLTIIRPIWTYGVELWGSTKPSNSSRIRSFPNKEMQLGIDKINKLLENYLGIMDVDLATQIWEHGEGKANSMEFAESIDNSDLGELSFAEDIIFEMWGVITDVRAGRIN</sequence>
<dbReference type="OrthoDB" id="6509831at2759"/>
<proteinExistence type="predicted"/>
<dbReference type="InterPro" id="IPR055349">
    <property type="entry name" value="GH2_GIPC"/>
</dbReference>
<protein>
    <submittedName>
        <fullName evidence="4">Uncharacterized protein</fullName>
    </submittedName>
</protein>